<keyword evidence="4" id="KW-1185">Reference proteome</keyword>
<evidence type="ECO:0008006" key="5">
    <source>
        <dbReference type="Google" id="ProtNLM"/>
    </source>
</evidence>
<comment type="similarity">
    <text evidence="1">Belongs to the PPR family. P subfamily.</text>
</comment>
<comment type="caution">
    <text evidence="3">The sequence shown here is derived from an EMBL/GenBank/DDBJ whole genome shotgun (WGS) entry which is preliminary data.</text>
</comment>
<evidence type="ECO:0000313" key="3">
    <source>
        <dbReference type="EMBL" id="MED6205894.1"/>
    </source>
</evidence>
<dbReference type="PANTHER" id="PTHR45717:SF20">
    <property type="entry name" value="OS07G0598500 PROTEIN"/>
    <property type="match status" value="1"/>
</dbReference>
<evidence type="ECO:0000313" key="4">
    <source>
        <dbReference type="Proteomes" id="UP001341840"/>
    </source>
</evidence>
<evidence type="ECO:0000256" key="1">
    <source>
        <dbReference type="ARBA" id="ARBA00007626"/>
    </source>
</evidence>
<gene>
    <name evidence="3" type="ORF">PIB30_022026</name>
</gene>
<dbReference type="InterPro" id="IPR011990">
    <property type="entry name" value="TPR-like_helical_dom_sf"/>
</dbReference>
<organism evidence="3 4">
    <name type="scientific">Stylosanthes scabra</name>
    <dbReference type="NCBI Taxonomy" id="79078"/>
    <lineage>
        <taxon>Eukaryota</taxon>
        <taxon>Viridiplantae</taxon>
        <taxon>Streptophyta</taxon>
        <taxon>Embryophyta</taxon>
        <taxon>Tracheophyta</taxon>
        <taxon>Spermatophyta</taxon>
        <taxon>Magnoliopsida</taxon>
        <taxon>eudicotyledons</taxon>
        <taxon>Gunneridae</taxon>
        <taxon>Pentapetalae</taxon>
        <taxon>rosids</taxon>
        <taxon>fabids</taxon>
        <taxon>Fabales</taxon>
        <taxon>Fabaceae</taxon>
        <taxon>Papilionoideae</taxon>
        <taxon>50 kb inversion clade</taxon>
        <taxon>dalbergioids sensu lato</taxon>
        <taxon>Dalbergieae</taxon>
        <taxon>Pterocarpus clade</taxon>
        <taxon>Stylosanthes</taxon>
    </lineage>
</organism>
<dbReference type="Proteomes" id="UP001341840">
    <property type="component" value="Unassembled WGS sequence"/>
</dbReference>
<accession>A0ABU6Y795</accession>
<dbReference type="Pfam" id="PF01535">
    <property type="entry name" value="PPR"/>
    <property type="match status" value="4"/>
</dbReference>
<name>A0ABU6Y795_9FABA</name>
<dbReference type="EMBL" id="JASCZI010241729">
    <property type="protein sequence ID" value="MED6205894.1"/>
    <property type="molecule type" value="Genomic_DNA"/>
</dbReference>
<dbReference type="InterPro" id="IPR002885">
    <property type="entry name" value="PPR_rpt"/>
</dbReference>
<keyword evidence="2" id="KW-0677">Repeat</keyword>
<protein>
    <recommendedName>
        <fullName evidence="5">Pentatricopeptide repeat-containing protein</fullName>
    </recommendedName>
</protein>
<dbReference type="SUPFAM" id="SSF48452">
    <property type="entry name" value="TPR-like"/>
    <property type="match status" value="1"/>
</dbReference>
<evidence type="ECO:0000256" key="2">
    <source>
        <dbReference type="ARBA" id="ARBA00022737"/>
    </source>
</evidence>
<proteinExistence type="inferred from homology"/>
<sequence>MKENKILPDNFSYRICITSYGGRSNVAEMDRILKEMERCVGKAVDALRKLEERLDNKDGTGYNHLISLYAQLGNKNEVLRIWELEKTSCKRCLNRNFTTVLESLVKLSEMGEAEKILKEWESSGNYYDVSIPNSIIIGYAEKGLYEKAEAMLEDLQNTGKVTTLNSWTVVAGGYLHKGEMKKALRCLKTGLSLNVDNKGWEPNPKVISGVLRWIGDNGTVTNAENLVSTLRSVVPVNRQMYHALIKTYIREGKEVNELLELMKKDNIDENEETREIVQMRIP</sequence>
<reference evidence="3 4" key="1">
    <citation type="journal article" date="2023" name="Plants (Basel)">
        <title>Bridging the Gap: Combining Genomics and Transcriptomics Approaches to Understand Stylosanthes scabra, an Orphan Legume from the Brazilian Caatinga.</title>
        <authorList>
            <person name="Ferreira-Neto J.R.C."/>
            <person name="da Silva M.D."/>
            <person name="Binneck E."/>
            <person name="de Melo N.F."/>
            <person name="da Silva R.H."/>
            <person name="de Melo A.L.T.M."/>
            <person name="Pandolfi V."/>
            <person name="Bustamante F.O."/>
            <person name="Brasileiro-Vidal A.C."/>
            <person name="Benko-Iseppon A.M."/>
        </authorList>
    </citation>
    <scope>NUCLEOTIDE SEQUENCE [LARGE SCALE GENOMIC DNA]</scope>
    <source>
        <tissue evidence="3">Leaves</tissue>
    </source>
</reference>
<dbReference type="PANTHER" id="PTHR45717">
    <property type="entry name" value="OS12G0527900 PROTEIN"/>
    <property type="match status" value="1"/>
</dbReference>
<dbReference type="Gene3D" id="1.25.40.10">
    <property type="entry name" value="Tetratricopeptide repeat domain"/>
    <property type="match status" value="2"/>
</dbReference>